<dbReference type="FunFam" id="2.40.10.10:FF:000068">
    <property type="entry name" value="transmembrane protease serine 2"/>
    <property type="match status" value="1"/>
</dbReference>
<dbReference type="InterPro" id="IPR043504">
    <property type="entry name" value="Peptidase_S1_PA_chymotrypsin"/>
</dbReference>
<dbReference type="InterPro" id="IPR009003">
    <property type="entry name" value="Peptidase_S1_PA"/>
</dbReference>
<dbReference type="InterPro" id="IPR018114">
    <property type="entry name" value="TRYPSIN_HIS"/>
</dbReference>
<feature type="non-terminal residue" evidence="3">
    <location>
        <position position="1"/>
    </location>
</feature>
<dbReference type="SUPFAM" id="SSF50494">
    <property type="entry name" value="Trypsin-like serine proteases"/>
    <property type="match status" value="1"/>
</dbReference>
<dbReference type="VEuPathDB" id="VectorBase:LDEU009936"/>
<dbReference type="GO" id="GO:0006508">
    <property type="term" value="P:proteolysis"/>
    <property type="evidence" value="ECO:0007669"/>
    <property type="project" value="UniProtKB-KW"/>
</dbReference>
<dbReference type="PROSITE" id="PS00134">
    <property type="entry name" value="TRYPSIN_HIS"/>
    <property type="match status" value="1"/>
</dbReference>
<dbReference type="EMBL" id="NCKV01009835">
    <property type="protein sequence ID" value="RWS22104.1"/>
    <property type="molecule type" value="Genomic_DNA"/>
</dbReference>
<dbReference type="InterPro" id="IPR001254">
    <property type="entry name" value="Trypsin_dom"/>
</dbReference>
<dbReference type="GO" id="GO:0004252">
    <property type="term" value="F:serine-type endopeptidase activity"/>
    <property type="evidence" value="ECO:0007669"/>
    <property type="project" value="InterPro"/>
</dbReference>
<evidence type="ECO:0000259" key="2">
    <source>
        <dbReference type="PROSITE" id="PS50240"/>
    </source>
</evidence>
<dbReference type="PROSITE" id="PS50240">
    <property type="entry name" value="TRYPSIN_DOM"/>
    <property type="match status" value="1"/>
</dbReference>
<keyword evidence="3" id="KW-0472">Membrane</keyword>
<dbReference type="PANTHER" id="PTHR24252">
    <property type="entry name" value="ACROSIN-RELATED"/>
    <property type="match status" value="1"/>
</dbReference>
<feature type="domain" description="Peptidase S1" evidence="2">
    <location>
        <begin position="29"/>
        <end position="240"/>
    </location>
</feature>
<keyword evidence="3" id="KW-0378">Hydrolase</keyword>
<keyword evidence="1" id="KW-1015">Disulfide bond</keyword>
<dbReference type="InterPro" id="IPR001314">
    <property type="entry name" value="Peptidase_S1A"/>
</dbReference>
<name>A0A443S3P8_9ACAR</name>
<dbReference type="Pfam" id="PF00089">
    <property type="entry name" value="Trypsin"/>
    <property type="match status" value="1"/>
</dbReference>
<dbReference type="PRINTS" id="PR00722">
    <property type="entry name" value="CHYMOTRYPSIN"/>
</dbReference>
<keyword evidence="3" id="KW-0645">Protease</keyword>
<gene>
    <name evidence="3" type="ORF">B4U80_08824</name>
</gene>
<dbReference type="CDD" id="cd00190">
    <property type="entry name" value="Tryp_SPc"/>
    <property type="match status" value="1"/>
</dbReference>
<accession>A0A443S3P8</accession>
<dbReference type="Gene3D" id="2.40.10.10">
    <property type="entry name" value="Trypsin-like serine proteases"/>
    <property type="match status" value="1"/>
</dbReference>
<dbReference type="PANTHER" id="PTHR24252:SF7">
    <property type="entry name" value="HYALIN"/>
    <property type="match status" value="1"/>
</dbReference>
<dbReference type="SMART" id="SM00020">
    <property type="entry name" value="Tryp_SPc"/>
    <property type="match status" value="1"/>
</dbReference>
<keyword evidence="4" id="KW-1185">Reference proteome</keyword>
<reference evidence="3 4" key="1">
    <citation type="journal article" date="2018" name="Gigascience">
        <title>Genomes of trombidid mites reveal novel predicted allergens and laterally-transferred genes associated with secondary metabolism.</title>
        <authorList>
            <person name="Dong X."/>
            <person name="Chaisiri K."/>
            <person name="Xia D."/>
            <person name="Armstrong S.D."/>
            <person name="Fang Y."/>
            <person name="Donnelly M.J."/>
            <person name="Kadowaki T."/>
            <person name="McGarry J.W."/>
            <person name="Darby A.C."/>
            <person name="Makepeace B.L."/>
        </authorList>
    </citation>
    <scope>NUCLEOTIDE SEQUENCE [LARGE SCALE GENOMIC DNA]</scope>
    <source>
        <strain evidence="3">UoL-UT</strain>
    </source>
</reference>
<dbReference type="Proteomes" id="UP000288716">
    <property type="component" value="Unassembled WGS sequence"/>
</dbReference>
<protein>
    <submittedName>
        <fullName evidence="3">Transmembrane protease serine 2-like protein</fullName>
    </submittedName>
</protein>
<organism evidence="3 4">
    <name type="scientific">Leptotrombidium deliense</name>
    <dbReference type="NCBI Taxonomy" id="299467"/>
    <lineage>
        <taxon>Eukaryota</taxon>
        <taxon>Metazoa</taxon>
        <taxon>Ecdysozoa</taxon>
        <taxon>Arthropoda</taxon>
        <taxon>Chelicerata</taxon>
        <taxon>Arachnida</taxon>
        <taxon>Acari</taxon>
        <taxon>Acariformes</taxon>
        <taxon>Trombidiformes</taxon>
        <taxon>Prostigmata</taxon>
        <taxon>Anystina</taxon>
        <taxon>Parasitengona</taxon>
        <taxon>Trombiculoidea</taxon>
        <taxon>Trombiculidae</taxon>
        <taxon>Leptotrombidium</taxon>
    </lineage>
</organism>
<comment type="caution">
    <text evidence="3">The sequence shown here is derived from an EMBL/GenBank/DDBJ whole genome shotgun (WGS) entry which is preliminary data.</text>
</comment>
<dbReference type="AlphaFoldDB" id="A0A443S3P8"/>
<evidence type="ECO:0000313" key="3">
    <source>
        <dbReference type="EMBL" id="RWS22104.1"/>
    </source>
</evidence>
<sequence length="263" mass="29489">SIILLSSFFSSSFAVKCGQNIETNSGFRILGGKDASPGQVPWQTSLTIGSSHVCGGSVISRDWVLTAAHCLDDYANNTHVNRKYKYYVVAGSLIRRKGYKFGQRCEIEKMIFHPQYNRKNLMADIMLLKLKTPFEYRKSPHDNKNSSAIGPICLPDVNSKECNYKGVTKVSGFGLTKHKGNASHTLRFIHEKVVDDELCEKRFAKVEYHSKFQNNITTTVVPRIGRHVLISEVPLGSLCSKGIRHVGQLIDNRAIQTTTRLNK</sequence>
<dbReference type="STRING" id="299467.A0A443S3P8"/>
<keyword evidence="3" id="KW-0812">Transmembrane</keyword>
<dbReference type="OrthoDB" id="60866at2759"/>
<proteinExistence type="predicted"/>
<evidence type="ECO:0000313" key="4">
    <source>
        <dbReference type="Proteomes" id="UP000288716"/>
    </source>
</evidence>
<evidence type="ECO:0000256" key="1">
    <source>
        <dbReference type="ARBA" id="ARBA00023157"/>
    </source>
</evidence>